<evidence type="ECO:0000313" key="3">
    <source>
        <dbReference type="Proteomes" id="UP000177583"/>
    </source>
</evidence>
<name>A0A1F6GTU8_9PROT</name>
<sequence length="241" mass="26719">MVFFRAGSWVRFGRVRFGGLSGEASRTLGVWTHLAWVWLPCLLLLGGQTAWGQAGFLELEKGQVQVTRSPWPEFYGLPHAKAQLEWQDRIHSGKASQVRLSLEGGLGVRLWAETFLQINKTLAQPVLLQPWGRAEYQGPSLQVQTINALVLGQNSRFWVEANGPVTRVFVGQGTLQVSFLAFPQTQVALGPKEWVELTSEKPLPKPVPMPPEWTPGLEQGERNLPGLSGLEVTKPLGPKRP</sequence>
<dbReference type="Proteomes" id="UP000177583">
    <property type="component" value="Unassembled WGS sequence"/>
</dbReference>
<dbReference type="EMBL" id="MFNF01000032">
    <property type="protein sequence ID" value="OGH01575.1"/>
    <property type="molecule type" value="Genomic_DNA"/>
</dbReference>
<evidence type="ECO:0000313" key="2">
    <source>
        <dbReference type="EMBL" id="OGH01575.1"/>
    </source>
</evidence>
<feature type="region of interest" description="Disordered" evidence="1">
    <location>
        <begin position="199"/>
        <end position="241"/>
    </location>
</feature>
<feature type="compositionally biased region" description="Pro residues" evidence="1">
    <location>
        <begin position="204"/>
        <end position="213"/>
    </location>
</feature>
<gene>
    <name evidence="2" type="ORF">A2557_04040</name>
</gene>
<reference evidence="2 3" key="1">
    <citation type="journal article" date="2016" name="Nat. Commun.">
        <title>Thousands of microbial genomes shed light on interconnected biogeochemical processes in an aquifer system.</title>
        <authorList>
            <person name="Anantharaman K."/>
            <person name="Brown C.T."/>
            <person name="Hug L.A."/>
            <person name="Sharon I."/>
            <person name="Castelle C.J."/>
            <person name="Probst A.J."/>
            <person name="Thomas B.C."/>
            <person name="Singh A."/>
            <person name="Wilkins M.J."/>
            <person name="Karaoz U."/>
            <person name="Brodie E.L."/>
            <person name="Williams K.H."/>
            <person name="Hubbard S.S."/>
            <person name="Banfield J.F."/>
        </authorList>
    </citation>
    <scope>NUCLEOTIDE SEQUENCE [LARGE SCALE GENOMIC DNA]</scope>
</reference>
<evidence type="ECO:0000256" key="1">
    <source>
        <dbReference type="SAM" id="MobiDB-lite"/>
    </source>
</evidence>
<comment type="caution">
    <text evidence="2">The sequence shown here is derived from an EMBL/GenBank/DDBJ whole genome shotgun (WGS) entry which is preliminary data.</text>
</comment>
<accession>A0A1F6GTU8</accession>
<evidence type="ECO:0008006" key="4">
    <source>
        <dbReference type="Google" id="ProtNLM"/>
    </source>
</evidence>
<organism evidence="2 3">
    <name type="scientific">Candidatus Lambdaproteobacteria bacterium RIFOXYD2_FULL_56_26</name>
    <dbReference type="NCBI Taxonomy" id="1817773"/>
    <lineage>
        <taxon>Bacteria</taxon>
        <taxon>Pseudomonadati</taxon>
        <taxon>Pseudomonadota</taxon>
        <taxon>Candidatus Lambdaproteobacteria</taxon>
    </lineage>
</organism>
<dbReference type="AlphaFoldDB" id="A0A1F6GTU8"/>
<proteinExistence type="predicted"/>
<protein>
    <recommendedName>
        <fullName evidence="4">FecR protein domain-containing protein</fullName>
    </recommendedName>
</protein>